<accession>A0A3B0Z859</accession>
<dbReference type="AlphaFoldDB" id="A0A3B0Z859"/>
<proteinExistence type="predicted"/>
<dbReference type="EMBL" id="UOFL01000248">
    <property type="protein sequence ID" value="VAW82449.1"/>
    <property type="molecule type" value="Genomic_DNA"/>
</dbReference>
<dbReference type="PROSITE" id="PS51257">
    <property type="entry name" value="PROKAR_LIPOPROTEIN"/>
    <property type="match status" value="1"/>
</dbReference>
<sequence length="232" mass="27008">MKQNSHYFLLGITSLILLSSCSPGRSIVFTFPNIYDRSKTTHCDTRLNGDWKLTQLANAQQAGKLPIDLKNLLFVRFKINKNCRSNTITVAFQEKNEQIPTVAVSQILRFPAYNNGQYFSFNFIRDTNKKTKSKRYMLFKYRHFKQNRVQIAMPSTEFIDKAIEQKLIAGKFLKSSHGGPHTRPAYTIPKITASKIELKKFIEQYSHSIFSLKMILTRIPKTQWRSRLLKLH</sequence>
<name>A0A3B0Z859_9ZZZZ</name>
<organism evidence="1">
    <name type="scientific">hydrothermal vent metagenome</name>
    <dbReference type="NCBI Taxonomy" id="652676"/>
    <lineage>
        <taxon>unclassified sequences</taxon>
        <taxon>metagenomes</taxon>
        <taxon>ecological metagenomes</taxon>
    </lineage>
</organism>
<evidence type="ECO:0008006" key="2">
    <source>
        <dbReference type="Google" id="ProtNLM"/>
    </source>
</evidence>
<gene>
    <name evidence="1" type="ORF">MNBD_GAMMA12-3681</name>
</gene>
<protein>
    <recommendedName>
        <fullName evidence="2">Lipoprotein</fullName>
    </recommendedName>
</protein>
<reference evidence="1" key="1">
    <citation type="submission" date="2018-06" db="EMBL/GenBank/DDBJ databases">
        <authorList>
            <person name="Zhirakovskaya E."/>
        </authorList>
    </citation>
    <scope>NUCLEOTIDE SEQUENCE</scope>
</reference>
<evidence type="ECO:0000313" key="1">
    <source>
        <dbReference type="EMBL" id="VAW82449.1"/>
    </source>
</evidence>